<feature type="chain" id="PRO_5006421619" evidence="2">
    <location>
        <begin position="28"/>
        <end position="90"/>
    </location>
</feature>
<feature type="signal peptide" evidence="2">
    <location>
        <begin position="1"/>
        <end position="27"/>
    </location>
</feature>
<evidence type="ECO:0000313" key="4">
    <source>
        <dbReference type="Proteomes" id="UP000050874"/>
    </source>
</evidence>
<evidence type="ECO:0000256" key="2">
    <source>
        <dbReference type="SAM" id="SignalP"/>
    </source>
</evidence>
<keyword evidence="1" id="KW-0812">Transmembrane</keyword>
<gene>
    <name evidence="3" type="ORF">ABR63_00055</name>
</gene>
<evidence type="ECO:0000256" key="1">
    <source>
        <dbReference type="SAM" id="Phobius"/>
    </source>
</evidence>
<protein>
    <submittedName>
        <fullName evidence="3">Uncharacterized protein</fullName>
    </submittedName>
</protein>
<organism evidence="3 4">
    <name type="scientific">SAR86 cluster bacterium BACL1 MAG-120920-bin57</name>
    <dbReference type="NCBI Taxonomy" id="1655571"/>
    <lineage>
        <taxon>Bacteria</taxon>
        <taxon>Pseudomonadati</taxon>
        <taxon>Pseudomonadota</taxon>
        <taxon>Gammaproteobacteria</taxon>
        <taxon>SAR86 cluster</taxon>
    </lineage>
</organism>
<keyword evidence="1" id="KW-0472">Membrane</keyword>
<accession>A0A0R2PK56</accession>
<sequence>MGPNNKLITFIGLFFLASISLHSFAHAPDRILEVKPQAECQACKHENPAALETLVFYLAETFSCVRTFIIVKTFYPKQQKYFSSRAPPKS</sequence>
<dbReference type="AlphaFoldDB" id="A0A0R2PK56"/>
<reference evidence="4" key="1">
    <citation type="submission" date="2015-10" db="EMBL/GenBank/DDBJ databases">
        <title>Metagenome-Assembled Genomes uncover a global brackish microbiome.</title>
        <authorList>
            <person name="Hugerth L.W."/>
            <person name="Larsson J."/>
            <person name="Alneberg J."/>
            <person name="Lindh M.V."/>
            <person name="Legrand C."/>
            <person name="Pinhassi J."/>
            <person name="Andersson A."/>
        </authorList>
    </citation>
    <scope>NUCLEOTIDE SEQUENCE [LARGE SCALE GENOMIC DNA]</scope>
</reference>
<proteinExistence type="predicted"/>
<name>A0A0R2PK56_9GAMM</name>
<keyword evidence="2" id="KW-0732">Signal</keyword>
<feature type="transmembrane region" description="Helical" evidence="1">
    <location>
        <begin position="54"/>
        <end position="75"/>
    </location>
</feature>
<keyword evidence="1" id="KW-1133">Transmembrane helix</keyword>
<evidence type="ECO:0000313" key="3">
    <source>
        <dbReference type="EMBL" id="KRO38441.1"/>
    </source>
</evidence>
<dbReference type="EMBL" id="LIAV01000334">
    <property type="protein sequence ID" value="KRO38441.1"/>
    <property type="molecule type" value="Genomic_DNA"/>
</dbReference>
<comment type="caution">
    <text evidence="3">The sequence shown here is derived from an EMBL/GenBank/DDBJ whole genome shotgun (WGS) entry which is preliminary data.</text>
</comment>
<dbReference type="Proteomes" id="UP000050874">
    <property type="component" value="Unassembled WGS sequence"/>
</dbReference>